<dbReference type="InterPro" id="IPR011249">
    <property type="entry name" value="Metalloenz_LuxS/M16"/>
</dbReference>
<dbReference type="Gene3D" id="3.30.830.10">
    <property type="entry name" value="Metalloenzyme, LuxS/M16 peptidase-like"/>
    <property type="match status" value="2"/>
</dbReference>
<dbReference type="Pfam" id="PF05193">
    <property type="entry name" value="Peptidase_M16_C"/>
    <property type="match status" value="1"/>
</dbReference>
<evidence type="ECO:0000313" key="3">
    <source>
        <dbReference type="EMBL" id="MEQ2455073.1"/>
    </source>
</evidence>
<dbReference type="NCBIfam" id="NF047422">
    <property type="entry name" value="YfmF_fam"/>
    <property type="match status" value="1"/>
</dbReference>
<evidence type="ECO:0000313" key="4">
    <source>
        <dbReference type="Proteomes" id="UP001440599"/>
    </source>
</evidence>
<organism evidence="3 4">
    <name type="scientific">Flavonifractor hominis</name>
    <dbReference type="NCBI Taxonomy" id="3133178"/>
    <lineage>
        <taxon>Bacteria</taxon>
        <taxon>Bacillati</taxon>
        <taxon>Bacillota</taxon>
        <taxon>Clostridia</taxon>
        <taxon>Eubacteriales</taxon>
        <taxon>Oscillospiraceae</taxon>
        <taxon>Flavonifractor</taxon>
    </lineage>
</organism>
<dbReference type="EMBL" id="JBBMFT010000001">
    <property type="protein sequence ID" value="MEQ2455073.1"/>
    <property type="molecule type" value="Genomic_DNA"/>
</dbReference>
<dbReference type="RefSeq" id="WP_349138754.1">
    <property type="nucleotide sequence ID" value="NZ_JBBMFT010000001.1"/>
</dbReference>
<reference evidence="3 4" key="1">
    <citation type="submission" date="2024-03" db="EMBL/GenBank/DDBJ databases">
        <title>Human intestinal bacterial collection.</title>
        <authorList>
            <person name="Pauvert C."/>
            <person name="Hitch T.C.A."/>
            <person name="Clavel T."/>
        </authorList>
    </citation>
    <scope>NUCLEOTIDE SEQUENCE [LARGE SCALE GENOMIC DNA]</scope>
    <source>
        <strain evidence="3 4">CLA-AP-H34</strain>
    </source>
</reference>
<sequence length="425" mass="46593">MIEVSIIELLPGVRLTAVQTKKFKSSVLGAQFLLPLSEETAALNALVPMVLRRGTRKHPDMQSISAVLDELYGGSLEPTVRKKGETQCVGFVGSFLDDAYTLKGESILEPAAELLGELLLQPYTQSGVFCPDYTRQEQANLIDRIRAQVNDKRQYAQMRVVAEMCAGEPFGVDKLGSEAAAAAITPAELWARYQSMLGTAPIEFYYCGSAELERVRTAVEAIARALPRSGERVAPARPAKRAAPEQPRLVEEALDVTQGKLSMGFRTGVDAWDADYPAMMLVNAIYGGTTTSKLFLNVREKLSLCYYASSGLMKYKDVMLVSSGVEFGKVGQAKEEILAQLRNCQQGQFSDEELEWARRSVVSALRTALDAQSRLEDYWLGQAAAGLTEAPDELAGRVEQVTREQVQAAAGKLKLDTVYFLKGKE</sequence>
<proteinExistence type="inferred from homology"/>
<dbReference type="InterPro" id="IPR007863">
    <property type="entry name" value="Peptidase_M16_C"/>
</dbReference>
<dbReference type="SUPFAM" id="SSF63411">
    <property type="entry name" value="LuxS/MPP-like metallohydrolase"/>
    <property type="match status" value="2"/>
</dbReference>
<dbReference type="PANTHER" id="PTHR11851:SF49">
    <property type="entry name" value="MITOCHONDRIAL-PROCESSING PEPTIDASE SUBUNIT ALPHA"/>
    <property type="match status" value="1"/>
</dbReference>
<comment type="similarity">
    <text evidence="1">Belongs to the peptidase M16 family.</text>
</comment>
<evidence type="ECO:0000256" key="1">
    <source>
        <dbReference type="ARBA" id="ARBA00007261"/>
    </source>
</evidence>
<dbReference type="Proteomes" id="UP001440599">
    <property type="component" value="Unassembled WGS sequence"/>
</dbReference>
<evidence type="ECO:0000259" key="2">
    <source>
        <dbReference type="Pfam" id="PF05193"/>
    </source>
</evidence>
<dbReference type="InterPro" id="IPR050361">
    <property type="entry name" value="MPP/UQCRC_Complex"/>
</dbReference>
<accession>A0ABV1EKF8</accession>
<protein>
    <submittedName>
        <fullName evidence="3">Insulinase family protein</fullName>
    </submittedName>
</protein>
<dbReference type="PANTHER" id="PTHR11851">
    <property type="entry name" value="METALLOPROTEASE"/>
    <property type="match status" value="1"/>
</dbReference>
<name>A0ABV1EKF8_9FIRM</name>
<feature type="domain" description="Peptidase M16 C-terminal" evidence="2">
    <location>
        <begin position="184"/>
        <end position="359"/>
    </location>
</feature>
<gene>
    <name evidence="3" type="ORF">WMO45_00935</name>
</gene>
<keyword evidence="4" id="KW-1185">Reference proteome</keyword>
<comment type="caution">
    <text evidence="3">The sequence shown here is derived from an EMBL/GenBank/DDBJ whole genome shotgun (WGS) entry which is preliminary data.</text>
</comment>